<feature type="region of interest" description="Disordered" evidence="1">
    <location>
        <begin position="840"/>
        <end position="865"/>
    </location>
</feature>
<feature type="transmembrane region" description="Helical" evidence="2">
    <location>
        <begin position="109"/>
        <end position="136"/>
    </location>
</feature>
<feature type="region of interest" description="Disordered" evidence="1">
    <location>
        <begin position="575"/>
        <end position="603"/>
    </location>
</feature>
<evidence type="ECO:0000256" key="2">
    <source>
        <dbReference type="SAM" id="Phobius"/>
    </source>
</evidence>
<name>A0A4Y7Q623_9AGAM</name>
<dbReference type="AlphaFoldDB" id="A0A4Y7Q623"/>
<feature type="compositionally biased region" description="Acidic residues" evidence="1">
    <location>
        <begin position="840"/>
        <end position="860"/>
    </location>
</feature>
<gene>
    <name evidence="3" type="ORF">BD410DRAFT_897927</name>
</gene>
<feature type="compositionally biased region" description="Low complexity" evidence="1">
    <location>
        <begin position="740"/>
        <end position="761"/>
    </location>
</feature>
<dbReference type="EMBL" id="ML170172">
    <property type="protein sequence ID" value="TDL23113.1"/>
    <property type="molecule type" value="Genomic_DNA"/>
</dbReference>
<feature type="compositionally biased region" description="Low complexity" evidence="1">
    <location>
        <begin position="579"/>
        <end position="603"/>
    </location>
</feature>
<protein>
    <submittedName>
        <fullName evidence="3">Uncharacterized protein</fullName>
    </submittedName>
</protein>
<feature type="compositionally biased region" description="Polar residues" evidence="1">
    <location>
        <begin position="776"/>
        <end position="786"/>
    </location>
</feature>
<evidence type="ECO:0000313" key="3">
    <source>
        <dbReference type="EMBL" id="TDL23113.1"/>
    </source>
</evidence>
<keyword evidence="2" id="KW-0812">Transmembrane</keyword>
<keyword evidence="2" id="KW-1133">Transmembrane helix</keyword>
<dbReference type="VEuPathDB" id="FungiDB:BD410DRAFT_897927"/>
<sequence length="931" mass="101789">MAARIHNTSPFVSVASTVYKAFIPSRDTISNLFFGGPLPPLREVVGPRWNVIIRFILSMPFEDPCPFPTRTLDHHGPHMWSRTLGHDPPLPSRARLSDTNMSATAGSNVWTFLFFSMFISFIGLLGIGIACLRLFGVPLSAHRYSTSTLGRMFFLNVLPALSSMSKRLKSILRTTTSIHLVTTTCCIYGATQIISDITHLPPPSTLLGHAMSYLTMLQVVLAMKLDFRIGDLSQYARPVHGVRWLFDLVRSFVHPVLDQLLEDREGTHVTSCVLTLALALLDPQYIRVAFMWSLKHHGGRALARYVTAALSVTKTTSLRMNVVLDNCVRKSLQIRQINDIRRLWVQILAMAPYSYGVLRPVSRLPPPSGLLTKAVPFYTRIVNMLLNAAAKVAIPSVTCKQLFPLPPVEEIASAIRNERIIDVALTAFKASCKAIFWALPRRICISTASIASTVVDSKVIALDRKSLVRVAAALKRCVGQAPQMVSLNYFPEDLPVAFVQDSGVLVSVPITPSAASAPSSPVRIADASVSLESSESSDISCSVDEVLEHSEKVAEKKSRSTPALRIDTLPAFNPVHNNSAASSPSSAAPSLLDSASSSGSAVTPATSVQDFSFMIPPPKCDNSDLSAPITPQCEADSEPLTKPAPASSSATDQLVVRTDNDEEGWTVVDRKRHKRRTQKTPQATSSAHRGPAVPSPAVPQSVEEDISVLEHEFSRLSLRSLRSRTPSVSSAWSQAPQADTSSSSRSWVSSSSSTAARSSGSNAFHCSEDEFPALPSRTTSQLTPTSHLHELDNEHPANSSEDVDEACVAYDDDGVDEVPSPFLYDDWGNFLQTMEPYDMSDEHEDADDDADDDAESEDDERQTTILGPEIVVRLPPSSAYGQKVFLPLEPREQYSPLIVPPDIRTQMQLEDLFEATEGIVVRVRPSFPPRC</sequence>
<proteinExistence type="predicted"/>
<evidence type="ECO:0000256" key="1">
    <source>
        <dbReference type="SAM" id="MobiDB-lite"/>
    </source>
</evidence>
<dbReference type="Proteomes" id="UP000294933">
    <property type="component" value="Unassembled WGS sequence"/>
</dbReference>
<organism evidence="3 4">
    <name type="scientific">Rickenella mellea</name>
    <dbReference type="NCBI Taxonomy" id="50990"/>
    <lineage>
        <taxon>Eukaryota</taxon>
        <taxon>Fungi</taxon>
        <taxon>Dikarya</taxon>
        <taxon>Basidiomycota</taxon>
        <taxon>Agaricomycotina</taxon>
        <taxon>Agaricomycetes</taxon>
        <taxon>Hymenochaetales</taxon>
        <taxon>Rickenellaceae</taxon>
        <taxon>Rickenella</taxon>
    </lineage>
</organism>
<accession>A0A4Y7Q623</accession>
<keyword evidence="2" id="KW-0472">Membrane</keyword>
<feature type="region of interest" description="Disordered" evidence="1">
    <location>
        <begin position="622"/>
        <end position="803"/>
    </location>
</feature>
<reference evidence="3 4" key="1">
    <citation type="submission" date="2018-06" db="EMBL/GenBank/DDBJ databases">
        <title>A transcriptomic atlas of mushroom development highlights an independent origin of complex multicellularity.</title>
        <authorList>
            <consortium name="DOE Joint Genome Institute"/>
            <person name="Krizsan K."/>
            <person name="Almasi E."/>
            <person name="Merenyi Z."/>
            <person name="Sahu N."/>
            <person name="Viragh M."/>
            <person name="Koszo T."/>
            <person name="Mondo S."/>
            <person name="Kiss B."/>
            <person name="Balint B."/>
            <person name="Kues U."/>
            <person name="Barry K."/>
            <person name="Hegedus J.C."/>
            <person name="Henrissat B."/>
            <person name="Johnson J."/>
            <person name="Lipzen A."/>
            <person name="Ohm R."/>
            <person name="Nagy I."/>
            <person name="Pangilinan J."/>
            <person name="Yan J."/>
            <person name="Xiong Y."/>
            <person name="Grigoriev I.V."/>
            <person name="Hibbett D.S."/>
            <person name="Nagy L.G."/>
        </authorList>
    </citation>
    <scope>NUCLEOTIDE SEQUENCE [LARGE SCALE GENOMIC DNA]</scope>
    <source>
        <strain evidence="3 4">SZMC22713</strain>
    </source>
</reference>
<evidence type="ECO:0000313" key="4">
    <source>
        <dbReference type="Proteomes" id="UP000294933"/>
    </source>
</evidence>
<feature type="compositionally biased region" description="Low complexity" evidence="1">
    <location>
        <begin position="715"/>
        <end position="730"/>
    </location>
</feature>
<keyword evidence="4" id="KW-1185">Reference proteome</keyword>